<feature type="transmembrane region" description="Helical" evidence="2">
    <location>
        <begin position="273"/>
        <end position="296"/>
    </location>
</feature>
<dbReference type="Pfam" id="PF00990">
    <property type="entry name" value="GGDEF"/>
    <property type="match status" value="1"/>
</dbReference>
<keyword evidence="2" id="KW-0812">Transmembrane</keyword>
<proteinExistence type="predicted"/>
<evidence type="ECO:0000259" key="3">
    <source>
        <dbReference type="PROSITE" id="PS50887"/>
    </source>
</evidence>
<reference evidence="4 5" key="1">
    <citation type="submission" date="2023-03" db="EMBL/GenBank/DDBJ databases">
        <title>Roseibium porphyridii sp. nov. and Roseibium rhodosorbium sp. nov. isolated from marine algae, Porphyridium cruentum and Rhodosorus marinus, respectively.</title>
        <authorList>
            <person name="Lee M.W."/>
            <person name="Choi B.J."/>
            <person name="Lee J.K."/>
            <person name="Choi D.G."/>
            <person name="Baek J.H."/>
            <person name="Bayburt H."/>
            <person name="Kim J.M."/>
            <person name="Han D.M."/>
            <person name="Kim K.H."/>
            <person name="Jeon C.O."/>
        </authorList>
    </citation>
    <scope>NUCLEOTIDE SEQUENCE [LARGE SCALE GENOMIC DNA]</scope>
    <source>
        <strain evidence="4 5">KMA01</strain>
    </source>
</reference>
<feature type="compositionally biased region" description="Polar residues" evidence="1">
    <location>
        <begin position="11"/>
        <end position="22"/>
    </location>
</feature>
<accession>A0ABY8F3E9</accession>
<evidence type="ECO:0000256" key="2">
    <source>
        <dbReference type="SAM" id="Phobius"/>
    </source>
</evidence>
<sequence length="488" mass="54162">MRSAKRVGLSPSDQSDGRSTTVATQSVGVEAQAAEIRRLSRPFWATVLIGAVSLLVFVAFLTRSLDRNSVEQSQQVFRALLTDRMGRLETVVLEYGYWDSAVENLVRDLNLQWVEETFVDYLQENLQVEALHVLDGDNRPKLQIVDDAIAEFDLSQYESGLVPLLTKAREGNAFTAPEPVSGLIGDLTDLSMAGAIVLTTYDDVDIRTDHVLVFVQPLDSNELAALSEKYGLPNLRLSSSMPTYWQGGFELSTIDGTELGYLIWDPALPGIRLLPLMAIGVLLVFICTLLTARLYVHRATAIVRDLAEAKHEAERSKELLAEQARRDFLTKLGNRRFLDEKMAELEAQEVSADYALLYLDLDGFKQINDEHGHEMGDLVLQHVAKSLRAFAGDDDAVVRIGGDEFVVVFSKADKERINELGRTIIEHLSEPMQLNDVACKFGASIGIAFATQPAELLRQADVALYAAKRRGRGQMTVYTDELLELKGS</sequence>
<dbReference type="GO" id="GO:0052621">
    <property type="term" value="F:diguanylate cyclase activity"/>
    <property type="evidence" value="ECO:0007669"/>
    <property type="project" value="UniProtKB-EC"/>
</dbReference>
<gene>
    <name evidence="4" type="ORF">K1718_20690</name>
</gene>
<dbReference type="PROSITE" id="PS50887">
    <property type="entry name" value="GGDEF"/>
    <property type="match status" value="1"/>
</dbReference>
<dbReference type="InterPro" id="IPR052163">
    <property type="entry name" value="DGC-Regulatory_Protein"/>
</dbReference>
<dbReference type="Pfam" id="PF05228">
    <property type="entry name" value="CHASE4"/>
    <property type="match status" value="1"/>
</dbReference>
<evidence type="ECO:0000256" key="1">
    <source>
        <dbReference type="SAM" id="MobiDB-lite"/>
    </source>
</evidence>
<protein>
    <submittedName>
        <fullName evidence="4">Diguanylate cyclase</fullName>
        <ecNumber evidence="4">2.7.7.65</ecNumber>
    </submittedName>
</protein>
<dbReference type="InterPro" id="IPR000160">
    <property type="entry name" value="GGDEF_dom"/>
</dbReference>
<feature type="domain" description="GGDEF" evidence="3">
    <location>
        <begin position="352"/>
        <end position="480"/>
    </location>
</feature>
<feature type="transmembrane region" description="Helical" evidence="2">
    <location>
        <begin position="43"/>
        <end position="62"/>
    </location>
</feature>
<dbReference type="InterPro" id="IPR043128">
    <property type="entry name" value="Rev_trsase/Diguanyl_cyclase"/>
</dbReference>
<keyword evidence="2" id="KW-0472">Membrane</keyword>
<organism evidence="4 5">
    <name type="scientific">Roseibium porphyridii</name>
    <dbReference type="NCBI Taxonomy" id="2866279"/>
    <lineage>
        <taxon>Bacteria</taxon>
        <taxon>Pseudomonadati</taxon>
        <taxon>Pseudomonadota</taxon>
        <taxon>Alphaproteobacteria</taxon>
        <taxon>Hyphomicrobiales</taxon>
        <taxon>Stappiaceae</taxon>
        <taxon>Roseibium</taxon>
    </lineage>
</organism>
<keyword evidence="4" id="KW-0808">Transferase</keyword>
<keyword evidence="2" id="KW-1133">Transmembrane helix</keyword>
<keyword evidence="5" id="KW-1185">Reference proteome</keyword>
<dbReference type="SUPFAM" id="SSF55073">
    <property type="entry name" value="Nucleotide cyclase"/>
    <property type="match status" value="1"/>
</dbReference>
<keyword evidence="4" id="KW-0548">Nucleotidyltransferase</keyword>
<dbReference type="PANTHER" id="PTHR46663:SF4">
    <property type="entry name" value="DIGUANYLATE CYCLASE DGCT-RELATED"/>
    <property type="match status" value="1"/>
</dbReference>
<dbReference type="Proteomes" id="UP001209803">
    <property type="component" value="Chromosome"/>
</dbReference>
<evidence type="ECO:0000313" key="4">
    <source>
        <dbReference type="EMBL" id="WFE88562.1"/>
    </source>
</evidence>
<dbReference type="EMBL" id="CP120863">
    <property type="protein sequence ID" value="WFE88562.1"/>
    <property type="molecule type" value="Genomic_DNA"/>
</dbReference>
<dbReference type="PANTHER" id="PTHR46663">
    <property type="entry name" value="DIGUANYLATE CYCLASE DGCT-RELATED"/>
    <property type="match status" value="1"/>
</dbReference>
<dbReference type="RefSeq" id="WP_265680989.1">
    <property type="nucleotide sequence ID" value="NZ_CP120863.1"/>
</dbReference>
<dbReference type="EC" id="2.7.7.65" evidence="4"/>
<dbReference type="InterPro" id="IPR029787">
    <property type="entry name" value="Nucleotide_cyclase"/>
</dbReference>
<name>A0ABY8F3E9_9HYPH</name>
<dbReference type="Gene3D" id="3.30.70.270">
    <property type="match status" value="1"/>
</dbReference>
<dbReference type="CDD" id="cd01949">
    <property type="entry name" value="GGDEF"/>
    <property type="match status" value="1"/>
</dbReference>
<feature type="region of interest" description="Disordered" evidence="1">
    <location>
        <begin position="1"/>
        <end position="22"/>
    </location>
</feature>
<evidence type="ECO:0000313" key="5">
    <source>
        <dbReference type="Proteomes" id="UP001209803"/>
    </source>
</evidence>
<dbReference type="NCBIfam" id="TIGR00254">
    <property type="entry name" value="GGDEF"/>
    <property type="match status" value="1"/>
</dbReference>
<dbReference type="InterPro" id="IPR007892">
    <property type="entry name" value="CHASE4"/>
</dbReference>
<dbReference type="SMART" id="SM00267">
    <property type="entry name" value="GGDEF"/>
    <property type="match status" value="1"/>
</dbReference>